<dbReference type="OrthoDB" id="9806902at2"/>
<accession>A0A385YUF9</accession>
<dbReference type="EMBL" id="CP032418">
    <property type="protein sequence ID" value="AYC29318.1"/>
    <property type="molecule type" value="Genomic_DNA"/>
</dbReference>
<feature type="domain" description="Serine aminopeptidase S33" evidence="1">
    <location>
        <begin position="25"/>
        <end position="289"/>
    </location>
</feature>
<dbReference type="InterPro" id="IPR022742">
    <property type="entry name" value="Hydrolase_4"/>
</dbReference>
<reference evidence="3" key="1">
    <citation type="submission" date="2018-09" db="EMBL/GenBank/DDBJ databases">
        <authorList>
            <person name="Zhu H."/>
        </authorList>
    </citation>
    <scope>NUCLEOTIDE SEQUENCE [LARGE SCALE GENOMIC DNA]</scope>
    <source>
        <strain evidence="3">K2R23-3</strain>
    </source>
</reference>
<keyword evidence="3" id="KW-1185">Reference proteome</keyword>
<name>A0A385YUF9_9BACL</name>
<dbReference type="SUPFAM" id="SSF53474">
    <property type="entry name" value="alpha/beta-Hydrolases"/>
    <property type="match status" value="1"/>
</dbReference>
<dbReference type="Pfam" id="PF12146">
    <property type="entry name" value="Hydrolase_4"/>
    <property type="match status" value="1"/>
</dbReference>
<dbReference type="GO" id="GO:0016787">
    <property type="term" value="F:hydrolase activity"/>
    <property type="evidence" value="ECO:0007669"/>
    <property type="project" value="UniProtKB-KW"/>
</dbReference>
<dbReference type="RefSeq" id="WP_119883058.1">
    <property type="nucleotide sequence ID" value="NZ_CP032418.1"/>
</dbReference>
<evidence type="ECO:0000313" key="3">
    <source>
        <dbReference type="Proteomes" id="UP000265725"/>
    </source>
</evidence>
<evidence type="ECO:0000259" key="1">
    <source>
        <dbReference type="Pfam" id="PF12146"/>
    </source>
</evidence>
<organism evidence="2 3">
    <name type="scientific">Paenisporosarcina cavernae</name>
    <dbReference type="NCBI Taxonomy" id="2320858"/>
    <lineage>
        <taxon>Bacteria</taxon>
        <taxon>Bacillati</taxon>
        <taxon>Bacillota</taxon>
        <taxon>Bacilli</taxon>
        <taxon>Bacillales</taxon>
        <taxon>Caryophanaceae</taxon>
        <taxon>Paenisporosarcina</taxon>
    </lineage>
</organism>
<dbReference type="InterPro" id="IPR051044">
    <property type="entry name" value="MAG_DAG_Lipase"/>
</dbReference>
<dbReference type="InterPro" id="IPR029058">
    <property type="entry name" value="AB_hydrolase_fold"/>
</dbReference>
<evidence type="ECO:0000313" key="2">
    <source>
        <dbReference type="EMBL" id="AYC29318.1"/>
    </source>
</evidence>
<dbReference type="KEGG" id="paek:D3873_05265"/>
<sequence>MKRIYALEMSDGVFIHVVSYAPSGECKGHIHFLHGLGDHHSRYEPFFDYLNTEGYFVSTHDQRGHGETGKKSNHFGYFAEHNGFERITEDVREIIQHVRQSTTLPPVILIGHSMGSFVARRYAQLYGGSIQSLIAIGTIAPTTIKEKLAKPLIQAFVRFQGKEKPNELLQSLSFGAYNKTVKNPSTEFDWLSHNKANVQTYIDDPYTGFVSSNQLFLDLSEAFEKLENLEENQKIPKNLPILLLSGKDDALIHMGKGIWKVAALYEKAGLTNVTVSLIEKNRHEVLMEENKEETYKFLVKWIEGV</sequence>
<protein>
    <submittedName>
        <fullName evidence="2">Alpha/beta hydrolase</fullName>
    </submittedName>
</protein>
<dbReference type="Gene3D" id="3.40.50.1820">
    <property type="entry name" value="alpha/beta hydrolase"/>
    <property type="match status" value="1"/>
</dbReference>
<dbReference type="Proteomes" id="UP000265725">
    <property type="component" value="Chromosome"/>
</dbReference>
<proteinExistence type="predicted"/>
<dbReference type="PANTHER" id="PTHR11614">
    <property type="entry name" value="PHOSPHOLIPASE-RELATED"/>
    <property type="match status" value="1"/>
</dbReference>
<dbReference type="AlphaFoldDB" id="A0A385YUF9"/>
<gene>
    <name evidence="2" type="ORF">D3873_05265</name>
</gene>
<keyword evidence="2" id="KW-0378">Hydrolase</keyword>